<reference evidence="3" key="1">
    <citation type="submission" date="2025-08" db="UniProtKB">
        <authorList>
            <consortium name="RefSeq"/>
        </authorList>
    </citation>
    <scope>IDENTIFICATION</scope>
    <source>
        <tissue evidence="3">Leaves</tissue>
    </source>
</reference>
<feature type="region of interest" description="Disordered" evidence="1">
    <location>
        <begin position="585"/>
        <end position="630"/>
    </location>
</feature>
<dbReference type="AlphaFoldDB" id="A0A6P9E8L8"/>
<feature type="region of interest" description="Disordered" evidence="1">
    <location>
        <begin position="484"/>
        <end position="530"/>
    </location>
</feature>
<evidence type="ECO:0000313" key="2">
    <source>
        <dbReference type="Proteomes" id="UP000235220"/>
    </source>
</evidence>
<organism evidence="2 3">
    <name type="scientific">Juglans regia</name>
    <name type="common">English walnut</name>
    <dbReference type="NCBI Taxonomy" id="51240"/>
    <lineage>
        <taxon>Eukaryota</taxon>
        <taxon>Viridiplantae</taxon>
        <taxon>Streptophyta</taxon>
        <taxon>Embryophyta</taxon>
        <taxon>Tracheophyta</taxon>
        <taxon>Spermatophyta</taxon>
        <taxon>Magnoliopsida</taxon>
        <taxon>eudicotyledons</taxon>
        <taxon>Gunneridae</taxon>
        <taxon>Pentapetalae</taxon>
        <taxon>rosids</taxon>
        <taxon>fabids</taxon>
        <taxon>Fagales</taxon>
        <taxon>Juglandaceae</taxon>
        <taxon>Juglans</taxon>
    </lineage>
</organism>
<proteinExistence type="predicted"/>
<dbReference type="OrthoDB" id="649277at2759"/>
<dbReference type="GeneID" id="108981083"/>
<dbReference type="PANTHER" id="PTHR36062:SF1">
    <property type="entry name" value="OS01G0687300 PROTEIN"/>
    <property type="match status" value="1"/>
</dbReference>
<feature type="compositionally biased region" description="Polar residues" evidence="1">
    <location>
        <begin position="613"/>
        <end position="623"/>
    </location>
</feature>
<evidence type="ECO:0000256" key="1">
    <source>
        <dbReference type="SAM" id="MobiDB-lite"/>
    </source>
</evidence>
<keyword evidence="2" id="KW-1185">Reference proteome</keyword>
<feature type="region of interest" description="Disordered" evidence="1">
    <location>
        <begin position="135"/>
        <end position="173"/>
    </location>
</feature>
<accession>A0A6P9E8L8</accession>
<dbReference type="RefSeq" id="XP_035540683.1">
    <property type="nucleotide sequence ID" value="XM_035684790.1"/>
</dbReference>
<evidence type="ECO:0000313" key="3">
    <source>
        <dbReference type="RefSeq" id="XP_035540683.1"/>
    </source>
</evidence>
<protein>
    <submittedName>
        <fullName evidence="3">Uncharacterized protein LOC108981083</fullName>
    </submittedName>
</protein>
<dbReference type="Gramene" id="Jr13_07590_p1">
    <property type="protein sequence ID" value="cds.Jr13_07590_p1"/>
    <property type="gene ID" value="Jr13_07590"/>
</dbReference>
<dbReference type="InterPro" id="IPR037476">
    <property type="entry name" value="PCH1"/>
</dbReference>
<dbReference type="GO" id="GO:0010099">
    <property type="term" value="P:regulation of photomorphogenesis"/>
    <property type="evidence" value="ECO:0007669"/>
    <property type="project" value="InterPro"/>
</dbReference>
<dbReference type="Proteomes" id="UP000235220">
    <property type="component" value="Chromosome 13"/>
</dbReference>
<dbReference type="PANTHER" id="PTHR36062">
    <property type="entry name" value="OS01G0687300 PROTEIN"/>
    <property type="match status" value="1"/>
</dbReference>
<sequence>MSDQVTQSYHGSDAMVGKPVRRYQSVWMGHSMRTSCKSATQACGNMSIHYESKQEVHDPVKHPVLSGPEIGTEIYAKGLAEVAKSKTVDIIDESLAAGSKRLRRESLGSQPFPMFNLSQKREGVVLALKNDETTCHGGVPSSQNGSKSGHITGSLHRSESHLPSESARAPPETGTLECCFQSGGISHYSEQQMKSHKDLDMNSLAASTSLHDDFMRSSLKIVPHGFNSRRTPLQPFVPRKEEIHKSNSIMTSEECVQDTNHCSHSTILVHEKKVSDLLDSRTCGKSLLRQKDATLLLHDPSTSSSNQQAHFIGKQWHNMQNHSGMGSFPSQSSPPEVTKSEDLYHGCHLLPRFPYSVHDVETMRIFTTINSIGGSPRSPSKFSQTTRHFMITEKTNVALSDKHQILRESTVSAKFKGKYFGELLSLSPDFRFQVQQGVKLQPLDSSTESDGQEYVKDVNVSVGLKTESSAETDTMDMDALRESHLPGLASSPSDKGLKGKSPTSRAADASAREEMRSIPMTRELCDSSAREEMRSIPVTRELCDINQALPDLPALASPVDCRETSPSRTQSLDAEHLLLSHAEQPGISKSSGCPDGHLGPEPSSRWVKRLKPSSCSSAHGTKSSKLEEASSHEKVKKFFSEVLKCGTTCSDPTMGRCHGKEQMALDQNAIFLRNGEPSTVDSVKKSQHVTLSNPWIRRWCHNSATSPRKSPKTVVVCQPQCSKATLDDFPKKQFPSVAAMALMGKAMRGFRSCEFRKRGSLVVWNSEGVLR</sequence>
<dbReference type="KEGG" id="jre:108981083"/>
<gene>
    <name evidence="3" type="primary">LOC108981083</name>
</gene>
<feature type="compositionally biased region" description="Polar residues" evidence="1">
    <location>
        <begin position="140"/>
        <end position="151"/>
    </location>
</feature>
<name>A0A6P9E8L8_JUGRE</name>